<dbReference type="OrthoDB" id="6376700at2"/>
<name>A0A4R0H092_9ACTN</name>
<accession>A0A4R0H092</accession>
<organism evidence="1 2">
    <name type="scientific">Kribbella soli</name>
    <dbReference type="NCBI Taxonomy" id="1124743"/>
    <lineage>
        <taxon>Bacteria</taxon>
        <taxon>Bacillati</taxon>
        <taxon>Actinomycetota</taxon>
        <taxon>Actinomycetes</taxon>
        <taxon>Propionibacteriales</taxon>
        <taxon>Kribbellaceae</taxon>
        <taxon>Kribbella</taxon>
    </lineage>
</organism>
<dbReference type="Proteomes" id="UP000292346">
    <property type="component" value="Unassembled WGS sequence"/>
</dbReference>
<reference evidence="1 2" key="1">
    <citation type="submission" date="2019-02" db="EMBL/GenBank/DDBJ databases">
        <title>Kribbella capetownensis sp. nov. and Kribbella speibonae sp. nov., isolated from soil.</title>
        <authorList>
            <person name="Curtis S.M."/>
            <person name="Norton I."/>
            <person name="Everest G.J."/>
            <person name="Meyers P.R."/>
        </authorList>
    </citation>
    <scope>NUCLEOTIDE SEQUENCE [LARGE SCALE GENOMIC DNA]</scope>
    <source>
        <strain evidence="1 2">KCTC 29219</strain>
    </source>
</reference>
<keyword evidence="2" id="KW-1185">Reference proteome</keyword>
<proteinExistence type="predicted"/>
<protein>
    <submittedName>
        <fullName evidence="1">Uncharacterized protein</fullName>
    </submittedName>
</protein>
<dbReference type="EMBL" id="SJJZ01000005">
    <property type="protein sequence ID" value="TCC02574.1"/>
    <property type="molecule type" value="Genomic_DNA"/>
</dbReference>
<comment type="caution">
    <text evidence="1">The sequence shown here is derived from an EMBL/GenBank/DDBJ whole genome shotgun (WGS) entry which is preliminary data.</text>
</comment>
<evidence type="ECO:0000313" key="2">
    <source>
        <dbReference type="Proteomes" id="UP000292346"/>
    </source>
</evidence>
<gene>
    <name evidence="1" type="ORF">E0H45_36660</name>
</gene>
<sequence>MRRTPDGVVLELGQVDGPAYLERPLGDLLTCSAGRPWQPSPLTSPDGWWISRRPVEHRAGCRTGPLAVEVRLAFDDGDRLNLELRWRNTSKRRVADLAVGLLLDLGRVKDSQLTVPGLIYNDNPSADPARAVPRIGPTPGGGFVAEEDRLPIPGINLEWRDGRERRWLSVFSRPQARRSGDGQVRYGSLGAIRQDGPVIAALSGVLMFDGKQDVRYVSKAETEATDDGYLTLRPGEVYTQHLILDWGLQDLRGHAFRHLVESARTIFTAAGARALGLDELITLKTVALDNRWFQSGTVAGYTKFSDIPGNGPRKPRHFMYGWTGQALKLAWCDAQVGFNARDRLRIDRCRAAVEFYLAGSPTPSPGLRHNAYQVSTRRWTSFRAGNRPMVSSRAYGETISDLADIITLFRHHDEPVPPSWLDALEEAMTFLRTSPPAPPGASSRAPASAAAQLADGTFPVGWRLDGTPAATTVSAAGIPCVLAALKASEVLDDAELLAEATIWLSRYHDQHARTFDRPFSRSTLDAACEDKEAGMYYFMAAYELFRRTGDPLYATWCEVAADWLLTWVYVWSPEQDEDSPLHTAGFNAIGWPTVSVQNHHLDAFFPTYELLSFGLTTNRPAYVAAARTTLHALTQGVATAPNDWNFPLPGEQGEAVFQTHWQRRGHTNTWNPSWVIAVPLANALRTQPLQPTDD</sequence>
<dbReference type="AlphaFoldDB" id="A0A4R0H092"/>
<evidence type="ECO:0000313" key="1">
    <source>
        <dbReference type="EMBL" id="TCC02574.1"/>
    </source>
</evidence>